<evidence type="ECO:0000256" key="1">
    <source>
        <dbReference type="SAM" id="Phobius"/>
    </source>
</evidence>
<sequence length="57" mass="6659">NASYLQRPDPDLPICVERTVLVWLPLAFLWLSTPWHFVNFCKRAAKAPLSKLYICKQ</sequence>
<dbReference type="AlphaFoldDB" id="A0ABD0PUM7"/>
<evidence type="ECO:0000313" key="2">
    <source>
        <dbReference type="EMBL" id="KAL0177126.1"/>
    </source>
</evidence>
<dbReference type="EMBL" id="JAMKFB020000013">
    <property type="protein sequence ID" value="KAL0177126.1"/>
    <property type="molecule type" value="Genomic_DNA"/>
</dbReference>
<reference evidence="2 3" key="1">
    <citation type="submission" date="2024-05" db="EMBL/GenBank/DDBJ databases">
        <title>Genome sequencing and assembly of Indian major carp, Cirrhinus mrigala (Hamilton, 1822).</title>
        <authorList>
            <person name="Mohindra V."/>
            <person name="Chowdhury L.M."/>
            <person name="Lal K."/>
            <person name="Jena J.K."/>
        </authorList>
    </citation>
    <scope>NUCLEOTIDE SEQUENCE [LARGE SCALE GENOMIC DNA]</scope>
    <source>
        <strain evidence="2">CM1030</strain>
        <tissue evidence="2">Blood</tissue>
    </source>
</reference>
<protein>
    <submittedName>
        <fullName evidence="2">Uncharacterized protein</fullName>
    </submittedName>
</protein>
<feature type="transmembrane region" description="Helical" evidence="1">
    <location>
        <begin position="20"/>
        <end position="41"/>
    </location>
</feature>
<accession>A0ABD0PUM7</accession>
<keyword evidence="3" id="KW-1185">Reference proteome</keyword>
<feature type="non-terminal residue" evidence="2">
    <location>
        <position position="1"/>
    </location>
</feature>
<keyword evidence="1" id="KW-0812">Transmembrane</keyword>
<feature type="non-terminal residue" evidence="2">
    <location>
        <position position="57"/>
    </location>
</feature>
<name>A0ABD0PUM7_CIRMR</name>
<comment type="caution">
    <text evidence="2">The sequence shown here is derived from an EMBL/GenBank/DDBJ whole genome shotgun (WGS) entry which is preliminary data.</text>
</comment>
<keyword evidence="1" id="KW-0472">Membrane</keyword>
<dbReference type="Proteomes" id="UP001529510">
    <property type="component" value="Unassembled WGS sequence"/>
</dbReference>
<gene>
    <name evidence="2" type="ORF">M9458_026020</name>
</gene>
<proteinExistence type="predicted"/>
<organism evidence="2 3">
    <name type="scientific">Cirrhinus mrigala</name>
    <name type="common">Mrigala</name>
    <dbReference type="NCBI Taxonomy" id="683832"/>
    <lineage>
        <taxon>Eukaryota</taxon>
        <taxon>Metazoa</taxon>
        <taxon>Chordata</taxon>
        <taxon>Craniata</taxon>
        <taxon>Vertebrata</taxon>
        <taxon>Euteleostomi</taxon>
        <taxon>Actinopterygii</taxon>
        <taxon>Neopterygii</taxon>
        <taxon>Teleostei</taxon>
        <taxon>Ostariophysi</taxon>
        <taxon>Cypriniformes</taxon>
        <taxon>Cyprinidae</taxon>
        <taxon>Labeoninae</taxon>
        <taxon>Labeonini</taxon>
        <taxon>Cirrhinus</taxon>
    </lineage>
</organism>
<keyword evidence="1" id="KW-1133">Transmembrane helix</keyword>
<evidence type="ECO:0000313" key="3">
    <source>
        <dbReference type="Proteomes" id="UP001529510"/>
    </source>
</evidence>